<protein>
    <submittedName>
        <fullName evidence="3">Uncharacterized protein</fullName>
    </submittedName>
</protein>
<evidence type="ECO:0000313" key="3">
    <source>
        <dbReference type="EMBL" id="OCL12185.1"/>
    </source>
</evidence>
<reference evidence="3 4" key="1">
    <citation type="journal article" date="2016" name="Nat. Commun.">
        <title>Ectomycorrhizal ecology is imprinted in the genome of the dominant symbiotic fungus Cenococcum geophilum.</title>
        <authorList>
            <consortium name="DOE Joint Genome Institute"/>
            <person name="Peter M."/>
            <person name="Kohler A."/>
            <person name="Ohm R.A."/>
            <person name="Kuo A."/>
            <person name="Krutzmann J."/>
            <person name="Morin E."/>
            <person name="Arend M."/>
            <person name="Barry K.W."/>
            <person name="Binder M."/>
            <person name="Choi C."/>
            <person name="Clum A."/>
            <person name="Copeland A."/>
            <person name="Grisel N."/>
            <person name="Haridas S."/>
            <person name="Kipfer T."/>
            <person name="LaButti K."/>
            <person name="Lindquist E."/>
            <person name="Lipzen A."/>
            <person name="Maire R."/>
            <person name="Meier B."/>
            <person name="Mihaltcheva S."/>
            <person name="Molinier V."/>
            <person name="Murat C."/>
            <person name="Poggeler S."/>
            <person name="Quandt C.A."/>
            <person name="Sperisen C."/>
            <person name="Tritt A."/>
            <person name="Tisserant E."/>
            <person name="Crous P.W."/>
            <person name="Henrissat B."/>
            <person name="Nehls U."/>
            <person name="Egli S."/>
            <person name="Spatafora J.W."/>
            <person name="Grigoriev I.V."/>
            <person name="Martin F.M."/>
        </authorList>
    </citation>
    <scope>NUCLEOTIDE SEQUENCE [LARGE SCALE GENOMIC DNA]</scope>
    <source>
        <strain evidence="3 4">CBS 207.34</strain>
    </source>
</reference>
<keyword evidence="4" id="KW-1185">Reference proteome</keyword>
<organism evidence="3 4">
    <name type="scientific">Glonium stellatum</name>
    <dbReference type="NCBI Taxonomy" id="574774"/>
    <lineage>
        <taxon>Eukaryota</taxon>
        <taxon>Fungi</taxon>
        <taxon>Dikarya</taxon>
        <taxon>Ascomycota</taxon>
        <taxon>Pezizomycotina</taxon>
        <taxon>Dothideomycetes</taxon>
        <taxon>Pleosporomycetidae</taxon>
        <taxon>Gloniales</taxon>
        <taxon>Gloniaceae</taxon>
        <taxon>Glonium</taxon>
    </lineage>
</organism>
<feature type="compositionally biased region" description="Polar residues" evidence="2">
    <location>
        <begin position="80"/>
        <end position="95"/>
    </location>
</feature>
<keyword evidence="1" id="KW-0175">Coiled coil</keyword>
<sequence length="581" mass="64677">MASRVDAMERVTMFDHDIPSLSASLEAFDPERSIHSAYSTRSPMHSSRWSGEESEAESEGPWAPPAWQKSNTGWYRKSLDSGSALRSSPSKSKGASPQHDFQLDRDLTPSHIPLPESPMKQTPRTSPEPISEQERHKQTPELETLKSHGSHYPPTEQPAPAPEQDVGEEELQGAAHTEPPVNLDRFLRFAVRAEILLRAAPIDAAISSFNNAITTITTSRIRSCFTLLVVFLAWLVFQPWDRGLVPDLANAASLAKGFEPLIFLSENVIPRSRELGESSIAVWDLGESVRATNMSSSPQIIAQLNDLSDSLRVLSEKLTSFFTNVDGDIDSILLTMEWAKRELEALQGPSTGRLSTALGNVHSALCTVGFLERHGEPTAIGKAVANTFGQTFQQRSKSTLQRTFTQLVTVLEENISSELGRAAELFMIFETVERQFQNLQRMVAREEDQMSTQKDEFLASLWRKSLGNQLKLKKYEKNLKLLSSVRASVLDNMIELQAHNRVITSLREQLDGVRKKLVSPLIQSAHSNSFGLEHQLQGLAGTHDFLKGLRDKQKHKVLQKLWGGPKKRVSITTGREEGESG</sequence>
<evidence type="ECO:0000313" key="4">
    <source>
        <dbReference type="Proteomes" id="UP000250140"/>
    </source>
</evidence>
<feature type="region of interest" description="Disordered" evidence="2">
    <location>
        <begin position="36"/>
        <end position="177"/>
    </location>
</feature>
<evidence type="ECO:0000256" key="1">
    <source>
        <dbReference type="SAM" id="Coils"/>
    </source>
</evidence>
<dbReference type="AlphaFoldDB" id="A0A8E2JWF9"/>
<gene>
    <name evidence="3" type="ORF">AOQ84DRAFT_312665</name>
</gene>
<dbReference type="EMBL" id="KV748913">
    <property type="protein sequence ID" value="OCL12185.1"/>
    <property type="molecule type" value="Genomic_DNA"/>
</dbReference>
<evidence type="ECO:0000256" key="2">
    <source>
        <dbReference type="SAM" id="MobiDB-lite"/>
    </source>
</evidence>
<feature type="compositionally biased region" description="Basic and acidic residues" evidence="2">
    <location>
        <begin position="132"/>
        <end position="146"/>
    </location>
</feature>
<dbReference type="OrthoDB" id="4202871at2759"/>
<name>A0A8E2JWF9_9PEZI</name>
<dbReference type="Proteomes" id="UP000250140">
    <property type="component" value="Unassembled WGS sequence"/>
</dbReference>
<accession>A0A8E2JWF9</accession>
<feature type="coiled-coil region" evidence="1">
    <location>
        <begin position="429"/>
        <end position="456"/>
    </location>
</feature>
<feature type="compositionally biased region" description="Polar residues" evidence="2">
    <location>
        <begin position="36"/>
        <end position="48"/>
    </location>
</feature>
<proteinExistence type="predicted"/>